<dbReference type="PANTHER" id="PTHR19918">
    <property type="entry name" value="CELL DIVISION CYCLE 20 CDC20 FIZZY -RELATED"/>
    <property type="match status" value="1"/>
</dbReference>
<dbReference type="KEGG" id="ccal:108625793"/>
<keyword evidence="1" id="KW-0853">WD repeat</keyword>
<dbReference type="GO" id="GO:1905786">
    <property type="term" value="P:positive regulation of anaphase-promoting complex-dependent catabolic process"/>
    <property type="evidence" value="ECO:0007669"/>
    <property type="project" value="TreeGrafter"/>
</dbReference>
<dbReference type="GO" id="GO:1990757">
    <property type="term" value="F:ubiquitin ligase activator activity"/>
    <property type="evidence" value="ECO:0007669"/>
    <property type="project" value="TreeGrafter"/>
</dbReference>
<keyword evidence="2" id="KW-0677">Repeat</keyword>
<dbReference type="SMART" id="SM00320">
    <property type="entry name" value="WD40"/>
    <property type="match status" value="4"/>
</dbReference>
<sequence length="630" mass="72019">MRRRLLLDENRSEDIDVTPQRRSLVRLPRLRLLDKHVESVRTFHLFLYTRPFDLGIVKRGNVSRVRDSCFPSTVNKADPGFASEPRRYAIPQDVCTGDRFIRSKFNADASHYLLTRKAETVLKENTLDVLEQVKALSTNWRKKSMHQLMEEGNVIPGLGQRKVLGSLYRSNNKSVKKLSGTLAARPKELWKYENDPENGMWWSKPRAKPLIGSIDSILDVPGFRSASLSNLLLFTGTIKMSTNSICYYFRQGPDDGLGLERCDIGRVRRHRHVLRYSCLLLGPDLSNVDIGNVHALKWKQAGSMLAICTSSDVKLYCCETKKMIWSTKCEQAIQTDLPCYDHCVCWSENDRQLLVGCNGMITSYDGKTGKPTNSCETDKEEVLSLAFSCNYKYIAAQNQSLKGCNGMITSYDGKTGKPTNSCETDKEEVLSLAFSCNYKYIAALCADGAVRIFFWPSLMIHLYIFYYEYISAMAWHPREGGRLCVGFGGCLGLWNVNESTLGATYRKVSFKGTIVNLAWNSLTGELVVHWHYRKERGGDWCTVMPVLASLDRIVDVLPVEQESRVYSIMWSPDYSQLAVQLGEPTSIWNFFGNEYPCRHKEKKKKDENRREARDNMKNANFKDFRFFNIR</sequence>
<dbReference type="AlphaFoldDB" id="A0AAJ7S273"/>
<dbReference type="PANTHER" id="PTHR19918:SF52">
    <property type="entry name" value="PROTEIN CORTEX"/>
    <property type="match status" value="1"/>
</dbReference>
<proteinExistence type="predicted"/>
<accession>A0AAJ7S273</accession>
<dbReference type="InterPro" id="IPR015943">
    <property type="entry name" value="WD40/YVTN_repeat-like_dom_sf"/>
</dbReference>
<dbReference type="SUPFAM" id="SSF50978">
    <property type="entry name" value="WD40 repeat-like"/>
    <property type="match status" value="1"/>
</dbReference>
<name>A0AAJ7S273_9HYME</name>
<dbReference type="GeneID" id="108625793"/>
<keyword evidence="3" id="KW-1185">Reference proteome</keyword>
<gene>
    <name evidence="4" type="primary">LOC108625793</name>
</gene>
<dbReference type="RefSeq" id="XP_026670063.1">
    <property type="nucleotide sequence ID" value="XM_026814262.1"/>
</dbReference>
<dbReference type="GO" id="GO:0010997">
    <property type="term" value="F:anaphase-promoting complex binding"/>
    <property type="evidence" value="ECO:0007669"/>
    <property type="project" value="InterPro"/>
</dbReference>
<evidence type="ECO:0000256" key="2">
    <source>
        <dbReference type="ARBA" id="ARBA00022737"/>
    </source>
</evidence>
<evidence type="ECO:0000256" key="1">
    <source>
        <dbReference type="ARBA" id="ARBA00022574"/>
    </source>
</evidence>
<dbReference type="Gene3D" id="2.130.10.10">
    <property type="entry name" value="YVTN repeat-like/Quinoprotein amine dehydrogenase"/>
    <property type="match status" value="1"/>
</dbReference>
<evidence type="ECO:0000313" key="3">
    <source>
        <dbReference type="Proteomes" id="UP000694925"/>
    </source>
</evidence>
<dbReference type="GO" id="GO:0005680">
    <property type="term" value="C:anaphase-promoting complex"/>
    <property type="evidence" value="ECO:0007669"/>
    <property type="project" value="TreeGrafter"/>
</dbReference>
<dbReference type="InterPro" id="IPR001680">
    <property type="entry name" value="WD40_rpt"/>
</dbReference>
<evidence type="ECO:0000313" key="4">
    <source>
        <dbReference type="RefSeq" id="XP_026670063.1"/>
    </source>
</evidence>
<dbReference type="InterPro" id="IPR036322">
    <property type="entry name" value="WD40_repeat_dom_sf"/>
</dbReference>
<protein>
    <submittedName>
        <fullName evidence="4">LOW QUALITY PROTEIN: protein cortex-like</fullName>
    </submittedName>
</protein>
<dbReference type="GO" id="GO:0031145">
    <property type="term" value="P:anaphase-promoting complex-dependent catabolic process"/>
    <property type="evidence" value="ECO:0007669"/>
    <property type="project" value="TreeGrafter"/>
</dbReference>
<dbReference type="Proteomes" id="UP000694925">
    <property type="component" value="Unplaced"/>
</dbReference>
<reference evidence="4" key="1">
    <citation type="submission" date="2025-08" db="UniProtKB">
        <authorList>
            <consortium name="RefSeq"/>
        </authorList>
    </citation>
    <scope>IDENTIFICATION</scope>
    <source>
        <tissue evidence="4">Whole body</tissue>
    </source>
</reference>
<dbReference type="InterPro" id="IPR033010">
    <property type="entry name" value="Cdc20/Fizzy"/>
</dbReference>
<dbReference type="Pfam" id="PF00400">
    <property type="entry name" value="WD40"/>
    <property type="match status" value="1"/>
</dbReference>
<organism evidence="3 4">
    <name type="scientific">Ceratina calcarata</name>
    <dbReference type="NCBI Taxonomy" id="156304"/>
    <lineage>
        <taxon>Eukaryota</taxon>
        <taxon>Metazoa</taxon>
        <taxon>Ecdysozoa</taxon>
        <taxon>Arthropoda</taxon>
        <taxon>Hexapoda</taxon>
        <taxon>Insecta</taxon>
        <taxon>Pterygota</taxon>
        <taxon>Neoptera</taxon>
        <taxon>Endopterygota</taxon>
        <taxon>Hymenoptera</taxon>
        <taxon>Apocrita</taxon>
        <taxon>Aculeata</taxon>
        <taxon>Apoidea</taxon>
        <taxon>Anthophila</taxon>
        <taxon>Apidae</taxon>
        <taxon>Ceratina</taxon>
        <taxon>Zadontomerus</taxon>
    </lineage>
</organism>